<evidence type="ECO:0000256" key="5">
    <source>
        <dbReference type="ARBA" id="ARBA00023136"/>
    </source>
</evidence>
<dbReference type="InterPro" id="IPR001285">
    <property type="entry name" value="Synaptophysin/porin"/>
</dbReference>
<accession>A0A7K5FZ38</accession>
<evidence type="ECO:0000313" key="10">
    <source>
        <dbReference type="EMBL" id="NWS50120.1"/>
    </source>
</evidence>
<evidence type="ECO:0000256" key="4">
    <source>
        <dbReference type="ARBA" id="ARBA00022989"/>
    </source>
</evidence>
<proteinExistence type="inferred from homology"/>
<comment type="subcellular location">
    <subcellularLocation>
        <location evidence="1">Membrane</location>
        <topology evidence="1">Multi-pass membrane protein</topology>
    </subcellularLocation>
</comment>
<feature type="transmembrane region" description="Helical" evidence="8">
    <location>
        <begin position="47"/>
        <end position="69"/>
    </location>
</feature>
<comment type="similarity">
    <text evidence="2">Belongs to the synaptophysin/synaptobrevin family.</text>
</comment>
<evidence type="ECO:0000259" key="9">
    <source>
        <dbReference type="PROSITE" id="PS51225"/>
    </source>
</evidence>
<name>A0A7K5FZ38_PROAR</name>
<sequence length="76" mass="8199">SFLWLVASSAWAKALTDVKASVAAPLPSCHPPAVTCSRDTTTPMGALNVSVVFGFLNLILWLGSSWFVFKETNFHS</sequence>
<comment type="caution">
    <text evidence="10">The sequence shown here is derived from an EMBL/GenBank/DDBJ whole genome shotgun (WGS) entry which is preliminary data.</text>
</comment>
<dbReference type="PANTHER" id="PTHR10306">
    <property type="entry name" value="SYNAPTOPHYSIN"/>
    <property type="match status" value="1"/>
</dbReference>
<dbReference type="OrthoDB" id="10006326at2759"/>
<dbReference type="PANTHER" id="PTHR10306:SF9">
    <property type="entry name" value="SYNAPTOPHYSIN-LIKE PROTEIN 1"/>
    <property type="match status" value="1"/>
</dbReference>
<protein>
    <submittedName>
        <fullName evidence="10">SYPL1 protein</fullName>
    </submittedName>
</protein>
<feature type="non-terminal residue" evidence="10">
    <location>
        <position position="76"/>
    </location>
</feature>
<keyword evidence="11" id="KW-1185">Reference proteome</keyword>
<keyword evidence="6" id="KW-0325">Glycoprotein</keyword>
<gene>
    <name evidence="10" type="primary">Sypl1_1</name>
    <name evidence="10" type="ORF">PROATE_R02892</name>
</gene>
<dbReference type="EMBL" id="VYZH01007897">
    <property type="protein sequence ID" value="NWS50120.1"/>
    <property type="molecule type" value="Genomic_DNA"/>
</dbReference>
<organism evidence="10 11">
    <name type="scientific">Probosciger aterrimus</name>
    <name type="common">Palm cockatoo</name>
    <dbReference type="NCBI Taxonomy" id="141839"/>
    <lineage>
        <taxon>Eukaryota</taxon>
        <taxon>Metazoa</taxon>
        <taxon>Chordata</taxon>
        <taxon>Craniata</taxon>
        <taxon>Vertebrata</taxon>
        <taxon>Euteleostomi</taxon>
        <taxon>Archelosauria</taxon>
        <taxon>Archosauria</taxon>
        <taxon>Dinosauria</taxon>
        <taxon>Saurischia</taxon>
        <taxon>Theropoda</taxon>
        <taxon>Coelurosauria</taxon>
        <taxon>Aves</taxon>
        <taxon>Neognathae</taxon>
        <taxon>Neoaves</taxon>
        <taxon>Telluraves</taxon>
        <taxon>Australaves</taxon>
        <taxon>Psittaciformes</taxon>
        <taxon>Cacatuidae</taxon>
        <taxon>Probosciger</taxon>
    </lineage>
</organism>
<evidence type="ECO:0000313" key="11">
    <source>
        <dbReference type="Proteomes" id="UP000562415"/>
    </source>
</evidence>
<dbReference type="Proteomes" id="UP000562415">
    <property type="component" value="Unassembled WGS sequence"/>
</dbReference>
<dbReference type="PROSITE" id="PS51225">
    <property type="entry name" value="MARVEL"/>
    <property type="match status" value="1"/>
</dbReference>
<feature type="non-terminal residue" evidence="10">
    <location>
        <position position="1"/>
    </location>
</feature>
<evidence type="ECO:0000256" key="7">
    <source>
        <dbReference type="PROSITE-ProRule" id="PRU00581"/>
    </source>
</evidence>
<keyword evidence="4 8" id="KW-1133">Transmembrane helix</keyword>
<evidence type="ECO:0000256" key="1">
    <source>
        <dbReference type="ARBA" id="ARBA00004141"/>
    </source>
</evidence>
<keyword evidence="3 7" id="KW-0812">Transmembrane</keyword>
<feature type="domain" description="MARVEL" evidence="9">
    <location>
        <begin position="1"/>
        <end position="73"/>
    </location>
</feature>
<evidence type="ECO:0000256" key="2">
    <source>
        <dbReference type="ARBA" id="ARBA00006476"/>
    </source>
</evidence>
<keyword evidence="5 7" id="KW-0472">Membrane</keyword>
<reference evidence="10 11" key="1">
    <citation type="submission" date="2019-09" db="EMBL/GenBank/DDBJ databases">
        <title>Bird 10,000 Genomes (B10K) Project - Family phase.</title>
        <authorList>
            <person name="Zhang G."/>
        </authorList>
    </citation>
    <scope>NUCLEOTIDE SEQUENCE [LARGE SCALE GENOMIC DNA]</scope>
    <source>
        <strain evidence="10">B10K-DU-017-47</strain>
    </source>
</reference>
<evidence type="ECO:0000256" key="3">
    <source>
        <dbReference type="ARBA" id="ARBA00022692"/>
    </source>
</evidence>
<evidence type="ECO:0000256" key="6">
    <source>
        <dbReference type="ARBA" id="ARBA00023180"/>
    </source>
</evidence>
<dbReference type="InterPro" id="IPR008253">
    <property type="entry name" value="Marvel"/>
</dbReference>
<dbReference type="Pfam" id="PF01284">
    <property type="entry name" value="MARVEL"/>
    <property type="match status" value="1"/>
</dbReference>
<dbReference type="AlphaFoldDB" id="A0A7K5FZ38"/>
<evidence type="ECO:0000256" key="8">
    <source>
        <dbReference type="SAM" id="Phobius"/>
    </source>
</evidence>
<dbReference type="GO" id="GO:0030672">
    <property type="term" value="C:synaptic vesicle membrane"/>
    <property type="evidence" value="ECO:0007669"/>
    <property type="project" value="TreeGrafter"/>
</dbReference>